<keyword evidence="2" id="KW-1133">Transmembrane helix</keyword>
<keyword evidence="4" id="KW-1185">Reference proteome</keyword>
<dbReference type="Proteomes" id="UP001370758">
    <property type="component" value="Unassembled WGS sequence"/>
</dbReference>
<evidence type="ECO:0000313" key="4">
    <source>
        <dbReference type="Proteomes" id="UP001370758"/>
    </source>
</evidence>
<feature type="transmembrane region" description="Helical" evidence="2">
    <location>
        <begin position="12"/>
        <end position="33"/>
    </location>
</feature>
<organism evidence="3 4">
    <name type="scientific">Arthrobotrys musiformis</name>
    <dbReference type="NCBI Taxonomy" id="47236"/>
    <lineage>
        <taxon>Eukaryota</taxon>
        <taxon>Fungi</taxon>
        <taxon>Dikarya</taxon>
        <taxon>Ascomycota</taxon>
        <taxon>Pezizomycotina</taxon>
        <taxon>Orbiliomycetes</taxon>
        <taxon>Orbiliales</taxon>
        <taxon>Orbiliaceae</taxon>
        <taxon>Arthrobotrys</taxon>
    </lineage>
</organism>
<name>A0AAV9W807_9PEZI</name>
<keyword evidence="2" id="KW-0812">Transmembrane</keyword>
<proteinExistence type="predicted"/>
<feature type="transmembrane region" description="Helical" evidence="2">
    <location>
        <begin position="53"/>
        <end position="72"/>
    </location>
</feature>
<reference evidence="3 4" key="1">
    <citation type="submission" date="2023-08" db="EMBL/GenBank/DDBJ databases">
        <authorList>
            <person name="Palmer J.M."/>
        </authorList>
    </citation>
    <scope>NUCLEOTIDE SEQUENCE [LARGE SCALE GENOMIC DNA]</scope>
    <source>
        <strain evidence="3 4">TWF481</strain>
    </source>
</reference>
<evidence type="ECO:0000313" key="3">
    <source>
        <dbReference type="EMBL" id="KAK6503718.1"/>
    </source>
</evidence>
<feature type="compositionally biased region" description="Low complexity" evidence="1">
    <location>
        <begin position="87"/>
        <end position="116"/>
    </location>
</feature>
<keyword evidence="2" id="KW-0472">Membrane</keyword>
<comment type="caution">
    <text evidence="3">The sequence shown here is derived from an EMBL/GenBank/DDBJ whole genome shotgun (WGS) entry which is preliminary data.</text>
</comment>
<dbReference type="EMBL" id="JAVHJL010000005">
    <property type="protein sequence ID" value="KAK6503718.1"/>
    <property type="molecule type" value="Genomic_DNA"/>
</dbReference>
<protein>
    <submittedName>
        <fullName evidence="3">Uncharacterized protein</fullName>
    </submittedName>
</protein>
<evidence type="ECO:0000256" key="2">
    <source>
        <dbReference type="SAM" id="Phobius"/>
    </source>
</evidence>
<accession>A0AAV9W807</accession>
<evidence type="ECO:0000256" key="1">
    <source>
        <dbReference type="SAM" id="MobiDB-lite"/>
    </source>
</evidence>
<sequence>MDPRFLAFDKSLRLEVVVLVVCAVKLGITLTILVQKIGEMTLLQVLEFANSTLTDWMWTIIMVYLGFHYIAYGPRGTPQARRRHYASSTSSRSSRSSLRSVSSFGSTRSSDSGSSIDSIISQESIDSIISEHSDGSIRSRISQRTSTTIVRHRTHIPNVMMDRFMALDDRQFEADMGRMQGMYILDSVTDMYLRRGTPSGAGYRR</sequence>
<dbReference type="AlphaFoldDB" id="A0AAV9W807"/>
<gene>
    <name evidence="3" type="ORF">TWF481_008722</name>
</gene>
<feature type="region of interest" description="Disordered" evidence="1">
    <location>
        <begin position="77"/>
        <end position="116"/>
    </location>
</feature>